<keyword evidence="17" id="KW-1185">Reference proteome</keyword>
<keyword evidence="3 12" id="KW-0813">Transport</keyword>
<sequence length="224" mass="25612">MSSLFNHANKQSQALQRDLDAFAESPERTPLSLQGQISATLTSFGRTVDDYAHATANEIVPERKEKAEARVAKFRAEIVDAKERFQRLKKQREEAIHATSKQELFARRPQQEPASASENPYSGTMYTDMTQSEGLEKERDVLHRAGHQIDEFIERGRLVLGDLAEQRDVLKRTQRSIYSVASTLGVSTDTIRMVEKRALEDKWIFYGGIIVMLLCFYFILKWLG</sequence>
<dbReference type="GO" id="GO:0000149">
    <property type="term" value="F:SNARE binding"/>
    <property type="evidence" value="ECO:0007669"/>
    <property type="project" value="TreeGrafter"/>
</dbReference>
<evidence type="ECO:0000256" key="11">
    <source>
        <dbReference type="ARBA" id="ARBA00040957"/>
    </source>
</evidence>
<dbReference type="CDD" id="cd15863">
    <property type="entry name" value="SNARE_GS27"/>
    <property type="match status" value="1"/>
</dbReference>
<dbReference type="GO" id="GO:0031902">
    <property type="term" value="C:late endosome membrane"/>
    <property type="evidence" value="ECO:0007669"/>
    <property type="project" value="TreeGrafter"/>
</dbReference>
<dbReference type="GO" id="GO:0006906">
    <property type="term" value="P:vesicle fusion"/>
    <property type="evidence" value="ECO:0007669"/>
    <property type="project" value="TreeGrafter"/>
</dbReference>
<feature type="region of interest" description="Disordered" evidence="14">
    <location>
        <begin position="102"/>
        <end position="125"/>
    </location>
</feature>
<dbReference type="VEuPathDB" id="FungiDB:TRICI_002669"/>
<evidence type="ECO:0000256" key="2">
    <source>
        <dbReference type="ARBA" id="ARBA00004409"/>
    </source>
</evidence>
<dbReference type="GO" id="GO:0000139">
    <property type="term" value="C:Golgi membrane"/>
    <property type="evidence" value="ECO:0007669"/>
    <property type="project" value="UniProtKB-SubCell"/>
</dbReference>
<keyword evidence="5" id="KW-0931">ER-Golgi transport</keyword>
<comment type="function">
    <text evidence="12">SNARE required for protein transport between the ER and the Golgi complex.</text>
</comment>
<keyword evidence="9 12" id="KW-0472">Membrane</keyword>
<evidence type="ECO:0000313" key="17">
    <source>
        <dbReference type="Proteomes" id="UP000761534"/>
    </source>
</evidence>
<dbReference type="GO" id="GO:0005484">
    <property type="term" value="F:SNAP receptor activity"/>
    <property type="evidence" value="ECO:0007669"/>
    <property type="project" value="InterPro"/>
</dbReference>
<dbReference type="Gene3D" id="1.20.5.110">
    <property type="match status" value="1"/>
</dbReference>
<dbReference type="GO" id="GO:0012507">
    <property type="term" value="C:ER to Golgi transport vesicle membrane"/>
    <property type="evidence" value="ECO:0007669"/>
    <property type="project" value="TreeGrafter"/>
</dbReference>
<evidence type="ECO:0000256" key="15">
    <source>
        <dbReference type="SAM" id="Phobius"/>
    </source>
</evidence>
<dbReference type="GO" id="GO:0031201">
    <property type="term" value="C:SNARE complex"/>
    <property type="evidence" value="ECO:0007669"/>
    <property type="project" value="TreeGrafter"/>
</dbReference>
<keyword evidence="8" id="KW-0333">Golgi apparatus</keyword>
<dbReference type="Proteomes" id="UP000761534">
    <property type="component" value="Unassembled WGS sequence"/>
</dbReference>
<evidence type="ECO:0000256" key="4">
    <source>
        <dbReference type="ARBA" id="ARBA00022692"/>
    </source>
</evidence>
<dbReference type="PANTHER" id="PTHR21230:SF1">
    <property type="entry name" value="GOLGI SNAP RECEPTOR COMPLEX MEMBER 2"/>
    <property type="match status" value="1"/>
</dbReference>
<dbReference type="GO" id="GO:0015031">
    <property type="term" value="P:protein transport"/>
    <property type="evidence" value="ECO:0007669"/>
    <property type="project" value="UniProtKB-KW"/>
</dbReference>
<evidence type="ECO:0000256" key="8">
    <source>
        <dbReference type="ARBA" id="ARBA00023034"/>
    </source>
</evidence>
<evidence type="ECO:0000256" key="13">
    <source>
        <dbReference type="SAM" id="Coils"/>
    </source>
</evidence>
<keyword evidence="4 15" id="KW-0812">Transmembrane</keyword>
<dbReference type="InterPro" id="IPR027027">
    <property type="entry name" value="GOSR2/Membrin/Bos1"/>
</dbReference>
<dbReference type="GO" id="GO:0005789">
    <property type="term" value="C:endoplasmic reticulum membrane"/>
    <property type="evidence" value="ECO:0007669"/>
    <property type="project" value="UniProtKB-SubCell"/>
</dbReference>
<evidence type="ECO:0000256" key="14">
    <source>
        <dbReference type="SAM" id="MobiDB-lite"/>
    </source>
</evidence>
<comment type="subcellular location">
    <subcellularLocation>
        <location evidence="1">Endoplasmic reticulum membrane</location>
        <topology evidence="1">Single-pass type IV membrane protein</topology>
    </subcellularLocation>
    <subcellularLocation>
        <location evidence="2">Golgi apparatus membrane</location>
        <topology evidence="2">Single-pass type IV membrane protein</topology>
    </subcellularLocation>
</comment>
<evidence type="ECO:0000256" key="5">
    <source>
        <dbReference type="ARBA" id="ARBA00022892"/>
    </source>
</evidence>
<protein>
    <recommendedName>
        <fullName evidence="11 12">Protein transport protein BOS1</fullName>
    </recommendedName>
</protein>
<evidence type="ECO:0000256" key="1">
    <source>
        <dbReference type="ARBA" id="ARBA00004163"/>
    </source>
</evidence>
<gene>
    <name evidence="16" type="ORF">TRICI_002669</name>
</gene>
<organism evidence="16 17">
    <name type="scientific">Trichomonascus ciferrii</name>
    <dbReference type="NCBI Taxonomy" id="44093"/>
    <lineage>
        <taxon>Eukaryota</taxon>
        <taxon>Fungi</taxon>
        <taxon>Dikarya</taxon>
        <taxon>Ascomycota</taxon>
        <taxon>Saccharomycotina</taxon>
        <taxon>Dipodascomycetes</taxon>
        <taxon>Dipodascales</taxon>
        <taxon>Trichomonascaceae</taxon>
        <taxon>Trichomonascus</taxon>
        <taxon>Trichomonascus ciferrii complex</taxon>
    </lineage>
</organism>
<dbReference type="GO" id="GO:0006888">
    <property type="term" value="P:endoplasmic reticulum to Golgi vesicle-mediated transport"/>
    <property type="evidence" value="ECO:0007669"/>
    <property type="project" value="TreeGrafter"/>
</dbReference>
<evidence type="ECO:0000256" key="12">
    <source>
        <dbReference type="PIRNR" id="PIRNR028865"/>
    </source>
</evidence>
<dbReference type="OrthoDB" id="158360at2759"/>
<evidence type="ECO:0000256" key="3">
    <source>
        <dbReference type="ARBA" id="ARBA00022448"/>
    </source>
</evidence>
<dbReference type="PIRSF" id="PIRSF028865">
    <property type="entry name" value="Membrin-2"/>
    <property type="match status" value="1"/>
</dbReference>
<keyword evidence="13" id="KW-0175">Coiled coil</keyword>
<dbReference type="Pfam" id="PF12352">
    <property type="entry name" value="V-SNARE_C"/>
    <property type="match status" value="1"/>
</dbReference>
<name>A0A642V780_9ASCO</name>
<keyword evidence="7 15" id="KW-1133">Transmembrane helix</keyword>
<evidence type="ECO:0000313" key="16">
    <source>
        <dbReference type="EMBL" id="KAA8915174.1"/>
    </source>
</evidence>
<proteinExistence type="inferred from homology"/>
<accession>A0A642V780</accession>
<dbReference type="EMBL" id="SWFS01000181">
    <property type="protein sequence ID" value="KAA8915174.1"/>
    <property type="molecule type" value="Genomic_DNA"/>
</dbReference>
<comment type="caution">
    <text evidence="16">The sequence shown here is derived from an EMBL/GenBank/DDBJ whole genome shotgun (WGS) entry which is preliminary data.</text>
</comment>
<evidence type="ECO:0000256" key="6">
    <source>
        <dbReference type="ARBA" id="ARBA00022927"/>
    </source>
</evidence>
<keyword evidence="6 12" id="KW-0653">Protein transport</keyword>
<reference evidence="16" key="1">
    <citation type="journal article" date="2019" name="G3 (Bethesda)">
        <title>Genome Assemblies of Two Rare Opportunistic Yeast Pathogens: Diutina rugosa (syn. Candida rugosa) and Trichomonascus ciferrii (syn. Candida ciferrii).</title>
        <authorList>
            <person name="Mixao V."/>
            <person name="Saus E."/>
            <person name="Hansen A.P."/>
            <person name="Lass-Florl C."/>
            <person name="Gabaldon T."/>
        </authorList>
    </citation>
    <scope>NUCLEOTIDE SEQUENCE</scope>
    <source>
        <strain evidence="16">CBS 4856</strain>
    </source>
</reference>
<feature type="compositionally biased region" description="Polar residues" evidence="14">
    <location>
        <begin position="112"/>
        <end position="125"/>
    </location>
</feature>
<comment type="similarity">
    <text evidence="10 12">Belongs to the BOS1 family.</text>
</comment>
<dbReference type="PANTHER" id="PTHR21230">
    <property type="entry name" value="VESICLE TRANSPORT V-SNARE PROTEIN VTI1-RELATED"/>
    <property type="match status" value="1"/>
</dbReference>
<feature type="coiled-coil region" evidence="13">
    <location>
        <begin position="64"/>
        <end position="98"/>
    </location>
</feature>
<evidence type="ECO:0000256" key="9">
    <source>
        <dbReference type="ARBA" id="ARBA00023136"/>
    </source>
</evidence>
<dbReference type="AlphaFoldDB" id="A0A642V780"/>
<feature type="transmembrane region" description="Helical" evidence="15">
    <location>
        <begin position="203"/>
        <end position="220"/>
    </location>
</feature>
<evidence type="ECO:0000256" key="10">
    <source>
        <dbReference type="ARBA" id="ARBA00037983"/>
    </source>
</evidence>
<evidence type="ECO:0000256" key="7">
    <source>
        <dbReference type="ARBA" id="ARBA00022989"/>
    </source>
</evidence>